<dbReference type="InterPro" id="IPR008257">
    <property type="entry name" value="Pept_M19"/>
</dbReference>
<organism evidence="1 3">
    <name type="scientific">Aneurinibacillus migulanus</name>
    <name type="common">Bacillus migulanus</name>
    <dbReference type="NCBI Taxonomy" id="47500"/>
    <lineage>
        <taxon>Bacteria</taxon>
        <taxon>Bacillati</taxon>
        <taxon>Bacillota</taxon>
        <taxon>Bacilli</taxon>
        <taxon>Bacillales</taxon>
        <taxon>Paenibacillaceae</taxon>
        <taxon>Aneurinibacillus group</taxon>
        <taxon>Aneurinibacillus</taxon>
    </lineage>
</organism>
<protein>
    <submittedName>
        <fullName evidence="2">Membrane dipeptidase (Peptidase family M19)</fullName>
    </submittedName>
</protein>
<dbReference type="Proteomes" id="UP000182836">
    <property type="component" value="Unassembled WGS sequence"/>
</dbReference>
<dbReference type="Gene3D" id="3.20.20.140">
    <property type="entry name" value="Metal-dependent hydrolases"/>
    <property type="match status" value="1"/>
</dbReference>
<evidence type="ECO:0000313" key="1">
    <source>
        <dbReference type="EMBL" id="KON97750.1"/>
    </source>
</evidence>
<accession>A0A0D1Y9Q4</accession>
<reference evidence="1 3" key="1">
    <citation type="submission" date="2015-07" db="EMBL/GenBank/DDBJ databases">
        <title>Fjat-14205 dsm 2895.</title>
        <authorList>
            <person name="Liu B."/>
            <person name="Wang J."/>
            <person name="Zhu Y."/>
            <person name="Liu G."/>
            <person name="Chen Q."/>
            <person name="Chen Z."/>
            <person name="Lan J."/>
            <person name="Che J."/>
            <person name="Ge C."/>
            <person name="Shi H."/>
            <person name="Pan Z."/>
            <person name="Liu X."/>
        </authorList>
    </citation>
    <scope>NUCLEOTIDE SEQUENCE [LARGE SCALE GENOMIC DNA]</scope>
    <source>
        <strain evidence="1 3">DSM 2895</strain>
    </source>
</reference>
<proteinExistence type="predicted"/>
<dbReference type="RefSeq" id="WP_043065878.1">
    <property type="nucleotide sequence ID" value="NZ_BJOA01000273.1"/>
</dbReference>
<dbReference type="SUPFAM" id="SSF51556">
    <property type="entry name" value="Metallo-dependent hydrolases"/>
    <property type="match status" value="1"/>
</dbReference>
<dbReference type="OrthoDB" id="9804920at2"/>
<keyword evidence="3" id="KW-1185">Reference proteome</keyword>
<evidence type="ECO:0000313" key="4">
    <source>
        <dbReference type="Proteomes" id="UP000182836"/>
    </source>
</evidence>
<dbReference type="EMBL" id="LGUG01000004">
    <property type="protein sequence ID" value="KON97750.1"/>
    <property type="molecule type" value="Genomic_DNA"/>
</dbReference>
<dbReference type="InterPro" id="IPR032466">
    <property type="entry name" value="Metal_Hydrolase"/>
</dbReference>
<name>A0A0D1Y9Q4_ANEMI</name>
<dbReference type="Proteomes" id="UP000037269">
    <property type="component" value="Unassembled WGS sequence"/>
</dbReference>
<dbReference type="PATRIC" id="fig|47500.12.peg.2079"/>
<dbReference type="AlphaFoldDB" id="A0A0D1Y9Q4"/>
<evidence type="ECO:0000313" key="2">
    <source>
        <dbReference type="EMBL" id="SDK47690.1"/>
    </source>
</evidence>
<evidence type="ECO:0000313" key="3">
    <source>
        <dbReference type="Proteomes" id="UP000037269"/>
    </source>
</evidence>
<dbReference type="Pfam" id="PF01244">
    <property type="entry name" value="Peptidase_M19"/>
    <property type="match status" value="1"/>
</dbReference>
<dbReference type="GO" id="GO:0070573">
    <property type="term" value="F:metallodipeptidase activity"/>
    <property type="evidence" value="ECO:0007669"/>
    <property type="project" value="InterPro"/>
</dbReference>
<reference evidence="2 4" key="2">
    <citation type="submission" date="2016-10" db="EMBL/GenBank/DDBJ databases">
        <authorList>
            <person name="de Groot N.N."/>
        </authorList>
    </citation>
    <scope>NUCLEOTIDE SEQUENCE [LARGE SCALE GENOMIC DNA]</scope>
    <source>
        <strain evidence="2 4">DSM 2895</strain>
    </source>
</reference>
<dbReference type="EMBL" id="FNED01000059">
    <property type="protein sequence ID" value="SDK47690.1"/>
    <property type="molecule type" value="Genomic_DNA"/>
</dbReference>
<gene>
    <name evidence="1" type="ORF">AF333_22265</name>
    <name evidence="2" type="ORF">SAMN04487909_1598</name>
</gene>
<dbReference type="GO" id="GO:0006508">
    <property type="term" value="P:proteolysis"/>
    <property type="evidence" value="ECO:0007669"/>
    <property type="project" value="InterPro"/>
</dbReference>
<dbReference type="STRING" id="47500.AF333_22265"/>
<sequence>MKIYVLKVGIFTKILMYNRQKIRLGKILVTESDEKPNLEHLINHLDHMVKVVGVNHVGIGLDLCDMLLKYIPSGDFGKFERNSFDVVKGHQKS</sequence>